<dbReference type="InterPro" id="IPR000300">
    <property type="entry name" value="IPPc"/>
</dbReference>
<feature type="region of interest" description="Disordered" evidence="1">
    <location>
        <begin position="428"/>
        <end position="476"/>
    </location>
</feature>
<dbReference type="EMBL" id="KQ965789">
    <property type="protein sequence ID" value="KXS12324.1"/>
    <property type="molecule type" value="Genomic_DNA"/>
</dbReference>
<organism evidence="3 4">
    <name type="scientific">Gonapodya prolifera (strain JEL478)</name>
    <name type="common">Monoblepharis prolifera</name>
    <dbReference type="NCBI Taxonomy" id="1344416"/>
    <lineage>
        <taxon>Eukaryota</taxon>
        <taxon>Fungi</taxon>
        <taxon>Fungi incertae sedis</taxon>
        <taxon>Chytridiomycota</taxon>
        <taxon>Chytridiomycota incertae sedis</taxon>
        <taxon>Monoblepharidomycetes</taxon>
        <taxon>Monoblepharidales</taxon>
        <taxon>Gonapodyaceae</taxon>
        <taxon>Gonapodya</taxon>
    </lineage>
</organism>
<accession>A0A139A6G3</accession>
<feature type="compositionally biased region" description="Basic and acidic residues" evidence="1">
    <location>
        <begin position="25"/>
        <end position="38"/>
    </location>
</feature>
<feature type="region of interest" description="Disordered" evidence="1">
    <location>
        <begin position="17"/>
        <end position="48"/>
    </location>
</feature>
<evidence type="ECO:0000313" key="3">
    <source>
        <dbReference type="EMBL" id="KXS12324.1"/>
    </source>
</evidence>
<dbReference type="Pfam" id="PF22669">
    <property type="entry name" value="Exo_endo_phos2"/>
    <property type="match status" value="1"/>
</dbReference>
<proteinExistence type="predicted"/>
<dbReference type="PANTHER" id="PTHR11200:SF275">
    <property type="entry name" value="LD06095P"/>
    <property type="match status" value="1"/>
</dbReference>
<dbReference type="PANTHER" id="PTHR11200">
    <property type="entry name" value="INOSITOL 5-PHOSPHATASE"/>
    <property type="match status" value="1"/>
</dbReference>
<evidence type="ECO:0000256" key="1">
    <source>
        <dbReference type="SAM" id="MobiDB-lite"/>
    </source>
</evidence>
<dbReference type="SMART" id="SM00128">
    <property type="entry name" value="IPPc"/>
    <property type="match status" value="1"/>
</dbReference>
<dbReference type="OMA" id="NMYGRLL"/>
<feature type="compositionally biased region" description="Polar residues" evidence="1">
    <location>
        <begin position="460"/>
        <end position="472"/>
    </location>
</feature>
<name>A0A139A6G3_GONPJ</name>
<dbReference type="GO" id="GO:0046856">
    <property type="term" value="P:phosphatidylinositol dephosphorylation"/>
    <property type="evidence" value="ECO:0007669"/>
    <property type="project" value="InterPro"/>
</dbReference>
<dbReference type="AlphaFoldDB" id="A0A139A6G3"/>
<feature type="domain" description="Inositol polyphosphate-related phosphatase" evidence="2">
    <location>
        <begin position="106"/>
        <end position="454"/>
    </location>
</feature>
<reference evidence="3 4" key="1">
    <citation type="journal article" date="2015" name="Genome Biol. Evol.">
        <title>Phylogenomic analyses indicate that early fungi evolved digesting cell walls of algal ancestors of land plants.</title>
        <authorList>
            <person name="Chang Y."/>
            <person name="Wang S."/>
            <person name="Sekimoto S."/>
            <person name="Aerts A.L."/>
            <person name="Choi C."/>
            <person name="Clum A."/>
            <person name="LaButti K.M."/>
            <person name="Lindquist E.A."/>
            <person name="Yee Ngan C."/>
            <person name="Ohm R.A."/>
            <person name="Salamov A.A."/>
            <person name="Grigoriev I.V."/>
            <person name="Spatafora J.W."/>
            <person name="Berbee M.L."/>
        </authorList>
    </citation>
    <scope>NUCLEOTIDE SEQUENCE [LARGE SCALE GENOMIC DNA]</scope>
    <source>
        <strain evidence="3 4">JEL478</strain>
    </source>
</reference>
<protein>
    <submittedName>
        <fullName evidence="3">DNase I-like protein</fullName>
    </submittedName>
</protein>
<dbReference type="GO" id="GO:0004439">
    <property type="term" value="F:phosphatidylinositol-4,5-bisphosphate 5-phosphatase activity"/>
    <property type="evidence" value="ECO:0007669"/>
    <property type="project" value="TreeGrafter"/>
</dbReference>
<dbReference type="SUPFAM" id="SSF56219">
    <property type="entry name" value="DNase I-like"/>
    <property type="match status" value="1"/>
</dbReference>
<dbReference type="InterPro" id="IPR036691">
    <property type="entry name" value="Endo/exonu/phosph_ase_sf"/>
</dbReference>
<dbReference type="InterPro" id="IPR046985">
    <property type="entry name" value="IP5"/>
</dbReference>
<dbReference type="Proteomes" id="UP000070544">
    <property type="component" value="Unassembled WGS sequence"/>
</dbReference>
<dbReference type="Gene3D" id="3.60.10.10">
    <property type="entry name" value="Endonuclease/exonuclease/phosphatase"/>
    <property type="match status" value="2"/>
</dbReference>
<gene>
    <name evidence="3" type="ORF">M427DRAFT_34874</name>
</gene>
<dbReference type="OrthoDB" id="405996at2759"/>
<sequence length="523" mass="57319">MLAGCCCANHHRVHPSSDAGLISRTDSRRPLKRARSDEDGNEVVNAPPPALVIDLPEPDARFHETNEDWDNAPWLRRKLSATVGASFVLLGDAIAGLAGFKAKSHDTIRIFVGTWNMYGRPPPPDISPCIPALGLSAASGLPYHLLSITTQECSRLLERSVLFPDKSAWELLLRSHLGQAYTMLCACTMAGLHIVVFAHKSLFARIDTSSIRSVKVPCGIANVLGNKGAVAVSLEIGGRTLCFVGVHLTAGDKPKYCEARNSDHRRIETLLAEQLYVGGRLPDLTFFAGDLNYRVNATREEADEWIDTGKVVVLWERDQLTREMAQGNALKDYKEAGPVAFPPTHKYNVATGVNEILQSDPADEDEDDSGTSPPSPNTPLPGTNFPALSMPSSYARIPPDARPSMQYDSSKKRRVPAWTDRVLLAESSTLSKSQSSLPHTLSNHHPDLHHPPPRPKSAHTIYSKSRPTTPGSSRGGAPGWLATLLVWRKEEERVECKEYRAVGELYGSDHRPVIAVFEVSGWE</sequence>
<feature type="region of interest" description="Disordered" evidence="1">
    <location>
        <begin position="359"/>
        <end position="413"/>
    </location>
</feature>
<dbReference type="STRING" id="1344416.A0A139A6G3"/>
<evidence type="ECO:0000313" key="4">
    <source>
        <dbReference type="Proteomes" id="UP000070544"/>
    </source>
</evidence>
<evidence type="ECO:0000259" key="2">
    <source>
        <dbReference type="SMART" id="SM00128"/>
    </source>
</evidence>
<keyword evidence="4" id="KW-1185">Reference proteome</keyword>